<feature type="compositionally biased region" description="Acidic residues" evidence="1">
    <location>
        <begin position="15"/>
        <end position="24"/>
    </location>
</feature>
<evidence type="ECO:0000313" key="3">
    <source>
        <dbReference type="Proteomes" id="UP000008177"/>
    </source>
</evidence>
<dbReference type="AlphaFoldDB" id="G2Y978"/>
<feature type="compositionally biased region" description="Basic and acidic residues" evidence="1">
    <location>
        <begin position="1"/>
        <end position="12"/>
    </location>
</feature>
<evidence type="ECO:0000256" key="1">
    <source>
        <dbReference type="SAM" id="MobiDB-lite"/>
    </source>
</evidence>
<accession>G2Y978</accession>
<dbReference type="EMBL" id="FQ790300">
    <property type="protein sequence ID" value="CCD49154.1"/>
    <property type="molecule type" value="Genomic_DNA"/>
</dbReference>
<reference evidence="3" key="1">
    <citation type="journal article" date="2011" name="PLoS Genet.">
        <title>Genomic analysis of the necrotrophic fungal pathogens Sclerotinia sclerotiorum and Botrytis cinerea.</title>
        <authorList>
            <person name="Amselem J."/>
            <person name="Cuomo C.A."/>
            <person name="van Kan J.A."/>
            <person name="Viaud M."/>
            <person name="Benito E.P."/>
            <person name="Couloux A."/>
            <person name="Coutinho P.M."/>
            <person name="de Vries R.P."/>
            <person name="Dyer P.S."/>
            <person name="Fillinger S."/>
            <person name="Fournier E."/>
            <person name="Gout L."/>
            <person name="Hahn M."/>
            <person name="Kohn L."/>
            <person name="Lapalu N."/>
            <person name="Plummer K.M."/>
            <person name="Pradier J.M."/>
            <person name="Quevillon E."/>
            <person name="Sharon A."/>
            <person name="Simon A."/>
            <person name="ten Have A."/>
            <person name="Tudzynski B."/>
            <person name="Tudzynski P."/>
            <person name="Wincker P."/>
            <person name="Andrew M."/>
            <person name="Anthouard V."/>
            <person name="Beever R.E."/>
            <person name="Beffa R."/>
            <person name="Benoit I."/>
            <person name="Bouzid O."/>
            <person name="Brault B."/>
            <person name="Chen Z."/>
            <person name="Choquer M."/>
            <person name="Collemare J."/>
            <person name="Cotton P."/>
            <person name="Danchin E.G."/>
            <person name="Da Silva C."/>
            <person name="Gautier A."/>
            <person name="Giraud C."/>
            <person name="Giraud T."/>
            <person name="Gonzalez C."/>
            <person name="Grossetete S."/>
            <person name="Guldener U."/>
            <person name="Henrissat B."/>
            <person name="Howlett B.J."/>
            <person name="Kodira C."/>
            <person name="Kretschmer M."/>
            <person name="Lappartient A."/>
            <person name="Leroch M."/>
            <person name="Levis C."/>
            <person name="Mauceli E."/>
            <person name="Neuveglise C."/>
            <person name="Oeser B."/>
            <person name="Pearson M."/>
            <person name="Poulain J."/>
            <person name="Poussereau N."/>
            <person name="Quesneville H."/>
            <person name="Rascle C."/>
            <person name="Schumacher J."/>
            <person name="Segurens B."/>
            <person name="Sexton A."/>
            <person name="Silva E."/>
            <person name="Sirven C."/>
            <person name="Soanes D.M."/>
            <person name="Talbot N.J."/>
            <person name="Templeton M."/>
            <person name="Yandava C."/>
            <person name="Yarden O."/>
            <person name="Zeng Q."/>
            <person name="Rollins J.A."/>
            <person name="Lebrun M.H."/>
            <person name="Dickman M."/>
        </authorList>
    </citation>
    <scope>NUCLEOTIDE SEQUENCE [LARGE SCALE GENOMIC DNA]</scope>
    <source>
        <strain evidence="3">T4</strain>
    </source>
</reference>
<organism evidence="2 3">
    <name type="scientific">Botryotinia fuckeliana (strain T4)</name>
    <name type="common">Noble rot fungus</name>
    <name type="synonym">Botrytis cinerea</name>
    <dbReference type="NCBI Taxonomy" id="999810"/>
    <lineage>
        <taxon>Eukaryota</taxon>
        <taxon>Fungi</taxon>
        <taxon>Dikarya</taxon>
        <taxon>Ascomycota</taxon>
        <taxon>Pezizomycotina</taxon>
        <taxon>Leotiomycetes</taxon>
        <taxon>Helotiales</taxon>
        <taxon>Sclerotiniaceae</taxon>
        <taxon>Botrytis</taxon>
    </lineage>
</organism>
<protein>
    <submittedName>
        <fullName evidence="2">Uncharacterized protein</fullName>
    </submittedName>
</protein>
<feature type="region of interest" description="Disordered" evidence="1">
    <location>
        <begin position="1"/>
        <end position="24"/>
    </location>
</feature>
<gene>
    <name evidence="2" type="ORF">BofuT4_uP030300.1</name>
</gene>
<proteinExistence type="predicted"/>
<dbReference type="Proteomes" id="UP000008177">
    <property type="component" value="Unplaced contigs"/>
</dbReference>
<dbReference type="InParanoid" id="G2Y978"/>
<sequence>MYKMQGEGRDGDSSISEDYEEDETCFENTEMKDYDIREEGNDDEVQFEGRGPRLDDIFNTERDISKDITFEELGLEDILA</sequence>
<dbReference type="HOGENOM" id="CLU_2589465_0_0_1"/>
<name>G2Y978_BOTF4</name>
<evidence type="ECO:0000313" key="2">
    <source>
        <dbReference type="EMBL" id="CCD49154.1"/>
    </source>
</evidence>